<dbReference type="AlphaFoldDB" id="A0A8E2E0U0"/>
<keyword evidence="3" id="KW-1185">Reference proteome</keyword>
<gene>
    <name evidence="2" type="ORF">K432DRAFT_446844</name>
</gene>
<protein>
    <submittedName>
        <fullName evidence="2">Uncharacterized protein</fullName>
    </submittedName>
</protein>
<dbReference type="Proteomes" id="UP000250266">
    <property type="component" value="Unassembled WGS sequence"/>
</dbReference>
<organism evidence="2 3">
    <name type="scientific">Lepidopterella palustris CBS 459.81</name>
    <dbReference type="NCBI Taxonomy" id="1314670"/>
    <lineage>
        <taxon>Eukaryota</taxon>
        <taxon>Fungi</taxon>
        <taxon>Dikarya</taxon>
        <taxon>Ascomycota</taxon>
        <taxon>Pezizomycotina</taxon>
        <taxon>Dothideomycetes</taxon>
        <taxon>Pleosporomycetidae</taxon>
        <taxon>Mytilinidiales</taxon>
        <taxon>Argynnaceae</taxon>
        <taxon>Lepidopterella</taxon>
    </lineage>
</organism>
<reference evidence="2 3" key="1">
    <citation type="journal article" date="2016" name="Nat. Commun.">
        <title>Ectomycorrhizal ecology is imprinted in the genome of the dominant symbiotic fungus Cenococcum geophilum.</title>
        <authorList>
            <consortium name="DOE Joint Genome Institute"/>
            <person name="Peter M."/>
            <person name="Kohler A."/>
            <person name="Ohm R.A."/>
            <person name="Kuo A."/>
            <person name="Krutzmann J."/>
            <person name="Morin E."/>
            <person name="Arend M."/>
            <person name="Barry K.W."/>
            <person name="Binder M."/>
            <person name="Choi C."/>
            <person name="Clum A."/>
            <person name="Copeland A."/>
            <person name="Grisel N."/>
            <person name="Haridas S."/>
            <person name="Kipfer T."/>
            <person name="LaButti K."/>
            <person name="Lindquist E."/>
            <person name="Lipzen A."/>
            <person name="Maire R."/>
            <person name="Meier B."/>
            <person name="Mihaltcheva S."/>
            <person name="Molinier V."/>
            <person name="Murat C."/>
            <person name="Poggeler S."/>
            <person name="Quandt C.A."/>
            <person name="Sperisen C."/>
            <person name="Tritt A."/>
            <person name="Tisserant E."/>
            <person name="Crous P.W."/>
            <person name="Henrissat B."/>
            <person name="Nehls U."/>
            <person name="Egli S."/>
            <person name="Spatafora J.W."/>
            <person name="Grigoriev I.V."/>
            <person name="Martin F.M."/>
        </authorList>
    </citation>
    <scope>NUCLEOTIDE SEQUENCE [LARGE SCALE GENOMIC DNA]</scope>
    <source>
        <strain evidence="2 3">CBS 459.81</strain>
    </source>
</reference>
<proteinExistence type="predicted"/>
<name>A0A8E2E0U0_9PEZI</name>
<dbReference type="EMBL" id="KV745348">
    <property type="protein sequence ID" value="OCK75219.1"/>
    <property type="molecule type" value="Genomic_DNA"/>
</dbReference>
<sequence length="164" mass="17925">MGQRAPVKTPCKKSGYWTVGTRKARFRCGSAPSPVRGESRKRNCGQRGPRGCDATKAKKDLQYYPHLFPSTYVKGTRAYACYAGTGHPGPSAIAIGPMSYRWTSQSFVSSICLLDPAAVRWIVTGLAIRRPRHTPNRVETLCSSRAQRGQGVGGRIAHKKMSNA</sequence>
<accession>A0A8E2E0U0</accession>
<feature type="region of interest" description="Disordered" evidence="1">
    <location>
        <begin position="28"/>
        <end position="51"/>
    </location>
</feature>
<evidence type="ECO:0000313" key="2">
    <source>
        <dbReference type="EMBL" id="OCK75219.1"/>
    </source>
</evidence>
<evidence type="ECO:0000256" key="1">
    <source>
        <dbReference type="SAM" id="MobiDB-lite"/>
    </source>
</evidence>
<evidence type="ECO:0000313" key="3">
    <source>
        <dbReference type="Proteomes" id="UP000250266"/>
    </source>
</evidence>